<dbReference type="Proteomes" id="UP000306584">
    <property type="component" value="Unassembled WGS sequence"/>
</dbReference>
<organism evidence="1 2">
    <name type="scientific">Aureobasidium pullulans</name>
    <name type="common">Black yeast</name>
    <name type="synonym">Pullularia pullulans</name>
    <dbReference type="NCBI Taxonomy" id="5580"/>
    <lineage>
        <taxon>Eukaryota</taxon>
        <taxon>Fungi</taxon>
        <taxon>Dikarya</taxon>
        <taxon>Ascomycota</taxon>
        <taxon>Pezizomycotina</taxon>
        <taxon>Dothideomycetes</taxon>
        <taxon>Dothideomycetidae</taxon>
        <taxon>Dothideales</taxon>
        <taxon>Saccotheciaceae</taxon>
        <taxon>Aureobasidium</taxon>
    </lineage>
</organism>
<comment type="caution">
    <text evidence="1">The sequence shown here is derived from an EMBL/GenBank/DDBJ whole genome shotgun (WGS) entry which is preliminary data.</text>
</comment>
<gene>
    <name evidence="1" type="ORF">D6D01_05091</name>
</gene>
<accession>A0A4S9L8N7</accession>
<dbReference type="AlphaFoldDB" id="A0A4S9L8N7"/>
<sequence length="439" mass="48732">MPTAILLPPEIWDLVAATANSKDLANLRLTNKTMNNAATRPFGLARLTNRRFIISPFSLKGLVELTAHPVLGRCLRSVSVGTYRISTEFRGCPEGSDDKQYDAAHHASVTQSRFEKADLHIQLLIEALTNLKAHGVRVVLGLFDDVVEDRFPRSGDPPRRDGRLDGRLVRHVHRRAYRFGELYGDLDLSMVGSRQPNLTLEAIGIAMHSSGYNGDGMLFDFGRDHGEANPITWNSGFNQVVRLLVLSDHTLMPVINFVVKLCSDPAELHGPWHDSLMVFGSDRSMLLVNHSIMTIGMASGSNPNIYLSPYGDLTNILHSGSEKIVLRRCDVDMVIQQHWFPAHANALRNLQLLDVHIFGHDGTAEGGIVDFWTVLKDTLKLEILVLGGLIFEYAARSLQIVRVVTLRGPEIDARLEELIAVTGVWMRDSTAHAGTLMLE</sequence>
<evidence type="ECO:0000313" key="2">
    <source>
        <dbReference type="Proteomes" id="UP000306584"/>
    </source>
</evidence>
<protein>
    <recommendedName>
        <fullName evidence="3">F-box domain-containing protein</fullName>
    </recommendedName>
</protein>
<reference evidence="1 2" key="1">
    <citation type="submission" date="2018-10" db="EMBL/GenBank/DDBJ databases">
        <title>Fifty Aureobasidium pullulans genomes reveal a recombining polyextremotolerant generalist.</title>
        <authorList>
            <person name="Gostincar C."/>
            <person name="Turk M."/>
            <person name="Zajc J."/>
            <person name="Gunde-Cimerman N."/>
        </authorList>
    </citation>
    <scope>NUCLEOTIDE SEQUENCE [LARGE SCALE GENOMIC DNA]</scope>
    <source>
        <strain evidence="1 2">EXF-6604</strain>
    </source>
</reference>
<dbReference type="EMBL" id="QZBD01000182">
    <property type="protein sequence ID" value="THY25328.1"/>
    <property type="molecule type" value="Genomic_DNA"/>
</dbReference>
<name>A0A4S9L8N7_AURPU</name>
<evidence type="ECO:0000313" key="1">
    <source>
        <dbReference type="EMBL" id="THY25328.1"/>
    </source>
</evidence>
<proteinExistence type="predicted"/>
<evidence type="ECO:0008006" key="3">
    <source>
        <dbReference type="Google" id="ProtNLM"/>
    </source>
</evidence>